<feature type="coiled-coil region" evidence="1">
    <location>
        <begin position="46"/>
        <end position="73"/>
    </location>
</feature>
<keyword evidence="1" id="KW-0175">Coiled coil</keyword>
<reference evidence="3 4" key="1">
    <citation type="submission" date="2019-03" db="EMBL/GenBank/DDBJ databases">
        <title>Genomic Encyclopedia of Type Strains, Phase IV (KMG-IV): sequencing the most valuable type-strain genomes for metagenomic binning, comparative biology and taxonomic classification.</title>
        <authorList>
            <person name="Goeker M."/>
        </authorList>
    </citation>
    <scope>NUCLEOTIDE SEQUENCE [LARGE SCALE GENOMIC DNA]</scope>
    <source>
        <strain evidence="3 4">DSM 25964</strain>
    </source>
</reference>
<proteinExistence type="predicted"/>
<dbReference type="EMBL" id="SORI01000013">
    <property type="protein sequence ID" value="TDY59441.1"/>
    <property type="molecule type" value="Genomic_DNA"/>
</dbReference>
<gene>
    <name evidence="3" type="ORF">C8D99_11318</name>
</gene>
<keyword evidence="4" id="KW-1185">Reference proteome</keyword>
<comment type="caution">
    <text evidence="3">The sequence shown here is derived from an EMBL/GenBank/DDBJ whole genome shotgun (WGS) entry which is preliminary data.</text>
</comment>
<dbReference type="Gene3D" id="1.20.120.680">
    <property type="entry name" value="Formiminotetrahydrofolate cyclodeaminase monomer, up-and-down helical bundle"/>
    <property type="match status" value="1"/>
</dbReference>
<protein>
    <submittedName>
        <fullName evidence="3">Formimidoyltetrahydrofolate cyclodeaminase</fullName>
    </submittedName>
</protein>
<dbReference type="Pfam" id="PF04961">
    <property type="entry name" value="FTCD_C"/>
    <property type="match status" value="1"/>
</dbReference>
<dbReference type="SUPFAM" id="SSF101262">
    <property type="entry name" value="Methenyltetrahydrofolate cyclohydrolase-like"/>
    <property type="match status" value="1"/>
</dbReference>
<evidence type="ECO:0000313" key="4">
    <source>
        <dbReference type="Proteomes" id="UP000295066"/>
    </source>
</evidence>
<accession>A0A4V3HG14</accession>
<dbReference type="RefSeq" id="WP_133957981.1">
    <property type="nucleotide sequence ID" value="NZ_SORI01000013.1"/>
</dbReference>
<name>A0A4V3HG14_9BACT</name>
<dbReference type="InterPro" id="IPR036178">
    <property type="entry name" value="Formintransfe-cycloase-like_sf"/>
</dbReference>
<dbReference type="AlphaFoldDB" id="A0A4V3HG14"/>
<dbReference type="GO" id="GO:0003824">
    <property type="term" value="F:catalytic activity"/>
    <property type="evidence" value="ECO:0007669"/>
    <property type="project" value="InterPro"/>
</dbReference>
<evidence type="ECO:0000259" key="2">
    <source>
        <dbReference type="Pfam" id="PF04961"/>
    </source>
</evidence>
<dbReference type="OrthoDB" id="9784653at2"/>
<feature type="domain" description="Cyclodeaminase/cyclohydrolase" evidence="2">
    <location>
        <begin position="8"/>
        <end position="189"/>
    </location>
</feature>
<evidence type="ECO:0000313" key="3">
    <source>
        <dbReference type="EMBL" id="TDY59441.1"/>
    </source>
</evidence>
<organism evidence="3 4">
    <name type="scientific">Aminivibrio pyruvatiphilus</name>
    <dbReference type="NCBI Taxonomy" id="1005740"/>
    <lineage>
        <taxon>Bacteria</taxon>
        <taxon>Thermotogati</taxon>
        <taxon>Synergistota</taxon>
        <taxon>Synergistia</taxon>
        <taxon>Synergistales</taxon>
        <taxon>Aminobacteriaceae</taxon>
        <taxon>Aminivibrio</taxon>
    </lineage>
</organism>
<dbReference type="InterPro" id="IPR007044">
    <property type="entry name" value="Cyclodeamin/CycHdrlase"/>
</dbReference>
<dbReference type="Proteomes" id="UP000295066">
    <property type="component" value="Unassembled WGS sequence"/>
</dbReference>
<evidence type="ECO:0000256" key="1">
    <source>
        <dbReference type="SAM" id="Coils"/>
    </source>
</evidence>
<sequence>MTLLKDRSLEDFSGELAAASAAPGGGSAAALSGALGAALVSMVCRLTLGKKEYEEYEEELKEVLALSEDLRKNLVNAVDVDAAAYGMVMEAFALPRQTDEEKVVRREAIQKAFREACESPRKTSLWCLDVLRLCARVSGKVNVNAASDLGVGANQALAGLEGAAMNVLINLPSIKDEEYTDHLREEVEETEEEGRILKAGVLREVLAYIGGAD</sequence>